<sequence length="291" mass="34213">MQDINFLVEQKSGTIGMNFDEVKATLSNGLEEYRHMTFTEDSKTEAKKTVASLRKLKKTVNDKKNEVKKSFMVPYTDFETKVKELDKLIDEPINFINAQVETFERNRVEERKRLISEIYDEVIAENEAVAEYLPLQRIYDSKWENATTTKKAIKEAITEHIEHVEKDLATIRAMESEFEDKGLEKYKITLELSDTIGSMNQYQEQKEEIIKCQKEDEERKRVEEERKKEAEQLIVPTAPEVPNELFTQEKEEFVKPKPCTDTIRYEVTADPFQVVQLESAMREYGIEFRRV</sequence>
<evidence type="ECO:0000313" key="1">
    <source>
        <dbReference type="EMBL" id="CUM86304.1"/>
    </source>
</evidence>
<dbReference type="InterPro" id="IPR009785">
    <property type="entry name" value="Prophage_Lj928_Orf309"/>
</dbReference>
<proteinExistence type="predicted"/>
<dbReference type="Proteomes" id="UP000095495">
    <property type="component" value="Unassembled WGS sequence"/>
</dbReference>
<name>A0A173S741_9FIRM</name>
<accession>A0A173S741</accession>
<reference evidence="1 2" key="1">
    <citation type="submission" date="2015-09" db="EMBL/GenBank/DDBJ databases">
        <authorList>
            <consortium name="Pathogen Informatics"/>
        </authorList>
    </citation>
    <scope>NUCLEOTIDE SEQUENCE [LARGE SCALE GENOMIC DNA]</scope>
    <source>
        <strain evidence="1 2">2789STDY5608863</strain>
    </source>
</reference>
<organism evidence="1 2">
    <name type="scientific">Roseburia faecis</name>
    <dbReference type="NCBI Taxonomy" id="301302"/>
    <lineage>
        <taxon>Bacteria</taxon>
        <taxon>Bacillati</taxon>
        <taxon>Bacillota</taxon>
        <taxon>Clostridia</taxon>
        <taxon>Lachnospirales</taxon>
        <taxon>Lachnospiraceae</taxon>
        <taxon>Roseburia</taxon>
    </lineage>
</organism>
<evidence type="ECO:0000313" key="2">
    <source>
        <dbReference type="Proteomes" id="UP000095495"/>
    </source>
</evidence>
<gene>
    <name evidence="1" type="ORF">ERS852420_01153</name>
</gene>
<dbReference type="EMBL" id="CYXV01000004">
    <property type="protein sequence ID" value="CUM86304.1"/>
    <property type="molecule type" value="Genomic_DNA"/>
</dbReference>
<dbReference type="AlphaFoldDB" id="A0A173S741"/>
<dbReference type="RefSeq" id="WP_055261944.1">
    <property type="nucleotide sequence ID" value="NZ_CYXV01000004.1"/>
</dbReference>
<dbReference type="Pfam" id="PF07083">
    <property type="entry name" value="DUF1351"/>
    <property type="match status" value="1"/>
</dbReference>
<protein>
    <submittedName>
        <fullName evidence="1">Protein of uncharacterized function (DUF1351)</fullName>
    </submittedName>
</protein>